<protein>
    <submittedName>
        <fullName evidence="1">Uncharacterized protein</fullName>
    </submittedName>
</protein>
<dbReference type="Proteomes" id="UP000593562">
    <property type="component" value="Unassembled WGS sequence"/>
</dbReference>
<dbReference type="EMBL" id="JAAARO010000021">
    <property type="protein sequence ID" value="KAF5729499.1"/>
    <property type="molecule type" value="Genomic_DNA"/>
</dbReference>
<gene>
    <name evidence="1" type="ORF">HS088_TW21G01666</name>
</gene>
<sequence>MLFIHSNLLFQNLKSKRCMQVWFRNYIKTYLLPEYTLGLPERNSGTDKEQLVLSSFNRKANAAQYLKKFHNSICLTRSPAMFLGSPSTQRLVQPLLSFGSQPKPR</sequence>
<dbReference type="AlphaFoldDB" id="A0A7J7C5V3"/>
<reference evidence="1 2" key="1">
    <citation type="journal article" date="2020" name="Nat. Commun.">
        <title>Genome of Tripterygium wilfordii and identification of cytochrome P450 involved in triptolide biosynthesis.</title>
        <authorList>
            <person name="Tu L."/>
            <person name="Su P."/>
            <person name="Zhang Z."/>
            <person name="Gao L."/>
            <person name="Wang J."/>
            <person name="Hu T."/>
            <person name="Zhou J."/>
            <person name="Zhang Y."/>
            <person name="Zhao Y."/>
            <person name="Liu Y."/>
            <person name="Song Y."/>
            <person name="Tong Y."/>
            <person name="Lu Y."/>
            <person name="Yang J."/>
            <person name="Xu C."/>
            <person name="Jia M."/>
            <person name="Peters R.J."/>
            <person name="Huang L."/>
            <person name="Gao W."/>
        </authorList>
    </citation>
    <scope>NUCLEOTIDE SEQUENCE [LARGE SCALE GENOMIC DNA]</scope>
    <source>
        <strain evidence="2">cv. XIE 37</strain>
        <tissue evidence="1">Leaf</tissue>
    </source>
</reference>
<organism evidence="1 2">
    <name type="scientific">Tripterygium wilfordii</name>
    <name type="common">Thunder God vine</name>
    <dbReference type="NCBI Taxonomy" id="458696"/>
    <lineage>
        <taxon>Eukaryota</taxon>
        <taxon>Viridiplantae</taxon>
        <taxon>Streptophyta</taxon>
        <taxon>Embryophyta</taxon>
        <taxon>Tracheophyta</taxon>
        <taxon>Spermatophyta</taxon>
        <taxon>Magnoliopsida</taxon>
        <taxon>eudicotyledons</taxon>
        <taxon>Gunneridae</taxon>
        <taxon>Pentapetalae</taxon>
        <taxon>rosids</taxon>
        <taxon>fabids</taxon>
        <taxon>Celastrales</taxon>
        <taxon>Celastraceae</taxon>
        <taxon>Tripterygium</taxon>
    </lineage>
</organism>
<dbReference type="InParanoid" id="A0A7J7C5V3"/>
<comment type="caution">
    <text evidence="1">The sequence shown here is derived from an EMBL/GenBank/DDBJ whole genome shotgun (WGS) entry which is preliminary data.</text>
</comment>
<name>A0A7J7C5V3_TRIWF</name>
<evidence type="ECO:0000313" key="1">
    <source>
        <dbReference type="EMBL" id="KAF5729499.1"/>
    </source>
</evidence>
<proteinExistence type="predicted"/>
<evidence type="ECO:0000313" key="2">
    <source>
        <dbReference type="Proteomes" id="UP000593562"/>
    </source>
</evidence>
<accession>A0A7J7C5V3</accession>
<keyword evidence="2" id="KW-1185">Reference proteome</keyword>